<protein>
    <submittedName>
        <fullName evidence="2">Uncharacterized protein</fullName>
    </submittedName>
</protein>
<evidence type="ECO:0000256" key="1">
    <source>
        <dbReference type="SAM" id="MobiDB-lite"/>
    </source>
</evidence>
<name>A0AAE1B0E5_9GAST</name>
<dbReference type="AlphaFoldDB" id="A0AAE1B0E5"/>
<keyword evidence="3" id="KW-1185">Reference proteome</keyword>
<organism evidence="2 3">
    <name type="scientific">Elysia crispata</name>
    <name type="common">lettuce slug</name>
    <dbReference type="NCBI Taxonomy" id="231223"/>
    <lineage>
        <taxon>Eukaryota</taxon>
        <taxon>Metazoa</taxon>
        <taxon>Spiralia</taxon>
        <taxon>Lophotrochozoa</taxon>
        <taxon>Mollusca</taxon>
        <taxon>Gastropoda</taxon>
        <taxon>Heterobranchia</taxon>
        <taxon>Euthyneura</taxon>
        <taxon>Panpulmonata</taxon>
        <taxon>Sacoglossa</taxon>
        <taxon>Placobranchoidea</taxon>
        <taxon>Plakobranchidae</taxon>
        <taxon>Elysia</taxon>
    </lineage>
</organism>
<feature type="region of interest" description="Disordered" evidence="1">
    <location>
        <begin position="1"/>
        <end position="26"/>
    </location>
</feature>
<dbReference type="Proteomes" id="UP001283361">
    <property type="component" value="Unassembled WGS sequence"/>
</dbReference>
<proteinExistence type="predicted"/>
<accession>A0AAE1B0E5</accession>
<reference evidence="2" key="1">
    <citation type="journal article" date="2023" name="G3 (Bethesda)">
        <title>A reference genome for the long-term kleptoplast-retaining sea slug Elysia crispata morphotype clarki.</title>
        <authorList>
            <person name="Eastman K.E."/>
            <person name="Pendleton A.L."/>
            <person name="Shaikh M.A."/>
            <person name="Suttiyut T."/>
            <person name="Ogas R."/>
            <person name="Tomko P."/>
            <person name="Gavelis G."/>
            <person name="Widhalm J.R."/>
            <person name="Wisecaver J.H."/>
        </authorList>
    </citation>
    <scope>NUCLEOTIDE SEQUENCE</scope>
    <source>
        <strain evidence="2">ECLA1</strain>
    </source>
</reference>
<evidence type="ECO:0000313" key="2">
    <source>
        <dbReference type="EMBL" id="KAK3797283.1"/>
    </source>
</evidence>
<evidence type="ECO:0000313" key="3">
    <source>
        <dbReference type="Proteomes" id="UP001283361"/>
    </source>
</evidence>
<dbReference type="EMBL" id="JAWDGP010000783">
    <property type="protein sequence ID" value="KAK3797283.1"/>
    <property type="molecule type" value="Genomic_DNA"/>
</dbReference>
<comment type="caution">
    <text evidence="2">The sequence shown here is derived from an EMBL/GenBank/DDBJ whole genome shotgun (WGS) entry which is preliminary data.</text>
</comment>
<gene>
    <name evidence="2" type="ORF">RRG08_019655</name>
</gene>
<sequence length="234" mass="25919">MSLEGSRSPELLRPGPESPSGHDQRSCHLPEWTGRAVLSSLIYAEPHTTYLRCESFTGKAHLLAADSRVKCGSPHRLFSIAASWQRHGIPATLEPSVLRRSPGSQGAGGWRQLDQSSTGTCKCNYIGRNFVCRGSTIRRVTCMIRSCNLLVLQQPANTVHGSQSLQWIINTDLTGSVPLTKAPWRPFSNQRPNRLAEQWTSFWGWTRYSMRTYLSTCCAAKCCPTARGLGVVDN</sequence>